<reference evidence="1 2" key="1">
    <citation type="submission" date="2024-02" db="EMBL/GenBank/DDBJ databases">
        <title>Lysobacter Genome Sequencing and Mining.</title>
        <authorList>
            <person name="Bierman J."/>
            <person name="Walker M.C."/>
        </authorList>
    </citation>
    <scope>NUCLEOTIDE SEQUENCE [LARGE SCALE GENOMIC DNA]</scope>
    <source>
        <strain evidence="1 2">PB6250</strain>
    </source>
</reference>
<dbReference type="Proteomes" id="UP001387215">
    <property type="component" value="Unassembled WGS sequence"/>
</dbReference>
<sequence>MNTAALFDLKHDDSATSPIDQFIENTLRLNKMWVGNTATTSLEQELGILLILGYVSAVESFMRALIRRVLTVDPYSQSQCETYTLSYAAANHHRSEMLPEALLEEQMFSGKKGIRDGLRKFLDLELKENVIVELLEQYGQVCELRHCCVHRFGKLGTKNAVELGLDRHKNFLEKPIRLTTSDMESIADLLFVLVKSINNEVFRFLLDRSVKRPMKGETSLGLGWTWNKARDRKRYRAYYSIFASERDASPSPSADELYERFRTSFRQVGRRKAKKLNGGRA</sequence>
<name>A0ABU8CWL3_9GAMM</name>
<accession>A0ABU8CWL3</accession>
<keyword evidence="2" id="KW-1185">Reference proteome</keyword>
<gene>
    <name evidence="1" type="ORF">V2J18_00475</name>
</gene>
<dbReference type="RefSeq" id="WP_336130565.1">
    <property type="nucleotide sequence ID" value="NZ_JBANDL010000002.1"/>
</dbReference>
<protein>
    <recommendedName>
        <fullName evidence="3">RiboL-PSP-HEPN domain-containing protein</fullName>
    </recommendedName>
</protein>
<comment type="caution">
    <text evidence="1">The sequence shown here is derived from an EMBL/GenBank/DDBJ whole genome shotgun (WGS) entry which is preliminary data.</text>
</comment>
<evidence type="ECO:0000313" key="1">
    <source>
        <dbReference type="EMBL" id="MEI2453144.1"/>
    </source>
</evidence>
<evidence type="ECO:0000313" key="2">
    <source>
        <dbReference type="Proteomes" id="UP001387215"/>
    </source>
</evidence>
<dbReference type="EMBL" id="JBANDL010000002">
    <property type="protein sequence ID" value="MEI2453144.1"/>
    <property type="molecule type" value="Genomic_DNA"/>
</dbReference>
<evidence type="ECO:0008006" key="3">
    <source>
        <dbReference type="Google" id="ProtNLM"/>
    </source>
</evidence>
<proteinExistence type="predicted"/>
<organism evidence="1 2">
    <name type="scientific">Lysobacter firmicutimachus</name>
    <dbReference type="NCBI Taxonomy" id="1792846"/>
    <lineage>
        <taxon>Bacteria</taxon>
        <taxon>Pseudomonadati</taxon>
        <taxon>Pseudomonadota</taxon>
        <taxon>Gammaproteobacteria</taxon>
        <taxon>Lysobacterales</taxon>
        <taxon>Lysobacteraceae</taxon>
        <taxon>Lysobacter</taxon>
    </lineage>
</organism>